<dbReference type="InterPro" id="IPR004710">
    <property type="entry name" value="Bilac:Na_transpt"/>
</dbReference>
<reference evidence="6 7" key="3">
    <citation type="submission" date="2021-02" db="EMBL/GenBank/DDBJ databases">
        <authorList>
            <person name="Merkel A.Y."/>
        </authorList>
    </citation>
    <scope>NUCLEOTIDE SEQUENCE [LARGE SCALE GENOMIC DNA]</scope>
    <source>
        <strain evidence="6 7">T05b</strain>
    </source>
</reference>
<accession>A0ABS2WUA0</accession>
<dbReference type="PANTHER" id="PTHR10361">
    <property type="entry name" value="SODIUM-BILE ACID COTRANSPORTER"/>
    <property type="match status" value="1"/>
</dbReference>
<keyword evidence="4 5" id="KW-0472">Membrane</keyword>
<dbReference type="PANTHER" id="PTHR10361:SF28">
    <property type="entry name" value="P3 PROTEIN-RELATED"/>
    <property type="match status" value="1"/>
</dbReference>
<evidence type="ECO:0000256" key="5">
    <source>
        <dbReference type="SAM" id="Phobius"/>
    </source>
</evidence>
<evidence type="ECO:0000256" key="1">
    <source>
        <dbReference type="ARBA" id="ARBA00004141"/>
    </source>
</evidence>
<name>A0ABS2WUA0_9BACT</name>
<evidence type="ECO:0000256" key="2">
    <source>
        <dbReference type="ARBA" id="ARBA00022692"/>
    </source>
</evidence>
<feature type="transmembrane region" description="Helical" evidence="5">
    <location>
        <begin position="157"/>
        <end position="178"/>
    </location>
</feature>
<dbReference type="Proteomes" id="UP000703590">
    <property type="component" value="Unassembled WGS sequence"/>
</dbReference>
<protein>
    <submittedName>
        <fullName evidence="6">Bile acid:sodium symporter family protein</fullName>
    </submittedName>
</protein>
<feature type="transmembrane region" description="Helical" evidence="5">
    <location>
        <begin position="30"/>
        <end position="49"/>
    </location>
</feature>
<dbReference type="InterPro" id="IPR002657">
    <property type="entry name" value="BilAc:Na_symport/Acr3"/>
</dbReference>
<sequence length="305" mass="32235">MVNRINGLFPLWAVLVGALAYLAPTLFKSHASLIVPLLTMIMFFMGATLKAEDFLRALKRPVVIGLTLALQFGCMPLLAFGISKTLGFSTDLLVGMLLVGAVSGGTASNVMAYLAKADVALSITLTAISTILSVLLTPFLVWFYVGQEVDVNAMGMLMGIVKIVLVPVLAGLVCSHLFGAKIQKLHGLFALFSMGAILFIIAIVIALNQPKIATVGALIFLGVVLHNLLGLLIGYLVPKLLGYDTKTCRTIAIETGMQNSGLAVALAGKYFAATPLSALPGALFSVWHNISGSLLAGFWGKREIS</sequence>
<proteinExistence type="predicted"/>
<reference evidence="7" key="1">
    <citation type="submission" date="2021-02" db="EMBL/GenBank/DDBJ databases">
        <title>Sulfurospirillum tamanensis sp. nov.</title>
        <authorList>
            <person name="Merkel A.Y."/>
        </authorList>
    </citation>
    <scope>NUCLEOTIDE SEQUENCE [LARGE SCALE GENOMIC DNA]</scope>
    <source>
        <strain evidence="7">T05b</strain>
    </source>
</reference>
<feature type="transmembrane region" description="Helical" evidence="5">
    <location>
        <begin position="185"/>
        <end position="206"/>
    </location>
</feature>
<feature type="transmembrane region" description="Helical" evidence="5">
    <location>
        <begin position="121"/>
        <end position="145"/>
    </location>
</feature>
<evidence type="ECO:0000313" key="7">
    <source>
        <dbReference type="Proteomes" id="UP000703590"/>
    </source>
</evidence>
<dbReference type="Pfam" id="PF01758">
    <property type="entry name" value="SBF"/>
    <property type="match status" value="1"/>
</dbReference>
<comment type="caution">
    <text evidence="6">The sequence shown here is derived from an EMBL/GenBank/DDBJ whole genome shotgun (WGS) entry which is preliminary data.</text>
</comment>
<dbReference type="InterPro" id="IPR038770">
    <property type="entry name" value="Na+/solute_symporter_sf"/>
</dbReference>
<keyword evidence="2 5" id="KW-0812">Transmembrane</keyword>
<evidence type="ECO:0000256" key="4">
    <source>
        <dbReference type="ARBA" id="ARBA00023136"/>
    </source>
</evidence>
<gene>
    <name evidence="6" type="ORF">JWV37_08220</name>
</gene>
<feature type="transmembrane region" description="Helical" evidence="5">
    <location>
        <begin position="92"/>
        <end position="114"/>
    </location>
</feature>
<dbReference type="EMBL" id="JAFHKK010000017">
    <property type="protein sequence ID" value="MBN2964764.1"/>
    <property type="molecule type" value="Genomic_DNA"/>
</dbReference>
<keyword evidence="7" id="KW-1185">Reference proteome</keyword>
<reference evidence="6 7" key="2">
    <citation type="submission" date="2021-02" db="EMBL/GenBank/DDBJ databases">
        <title>Sulfurospirillum tamanensis sp. nov.</title>
        <authorList>
            <person name="Frolova A."/>
            <person name="Merkel A."/>
            <person name="Slobodkin A."/>
        </authorList>
    </citation>
    <scope>NUCLEOTIDE SEQUENCE [LARGE SCALE GENOMIC DNA]</scope>
    <source>
        <strain evidence="6 7">T05b</strain>
    </source>
</reference>
<dbReference type="RefSeq" id="WP_205459314.1">
    <property type="nucleotide sequence ID" value="NZ_JAFHKK010000017.1"/>
</dbReference>
<feature type="transmembrane region" description="Helical" evidence="5">
    <location>
        <begin position="212"/>
        <end position="237"/>
    </location>
</feature>
<evidence type="ECO:0000313" key="6">
    <source>
        <dbReference type="EMBL" id="MBN2964764.1"/>
    </source>
</evidence>
<comment type="subcellular location">
    <subcellularLocation>
        <location evidence="1">Membrane</location>
        <topology evidence="1">Multi-pass membrane protein</topology>
    </subcellularLocation>
</comment>
<feature type="transmembrane region" description="Helical" evidence="5">
    <location>
        <begin position="61"/>
        <end position="80"/>
    </location>
</feature>
<evidence type="ECO:0000256" key="3">
    <source>
        <dbReference type="ARBA" id="ARBA00022989"/>
    </source>
</evidence>
<keyword evidence="3 5" id="KW-1133">Transmembrane helix</keyword>
<organism evidence="6 7">
    <name type="scientific">Sulfurospirillum tamanense</name>
    <dbReference type="NCBI Taxonomy" id="2813362"/>
    <lineage>
        <taxon>Bacteria</taxon>
        <taxon>Pseudomonadati</taxon>
        <taxon>Campylobacterota</taxon>
        <taxon>Epsilonproteobacteria</taxon>
        <taxon>Campylobacterales</taxon>
        <taxon>Sulfurospirillaceae</taxon>
        <taxon>Sulfurospirillum</taxon>
    </lineage>
</organism>
<dbReference type="Gene3D" id="1.20.1530.20">
    <property type="match status" value="1"/>
</dbReference>